<evidence type="ECO:0000256" key="1">
    <source>
        <dbReference type="ARBA" id="ARBA00001922"/>
    </source>
</evidence>
<keyword evidence="3" id="KW-0846">Cobalamin</keyword>
<comment type="cofactor">
    <cofactor evidence="1">
        <name>adenosylcob(III)alamin</name>
        <dbReference type="ChEBI" id="CHEBI:18408"/>
    </cofactor>
</comment>
<dbReference type="PANTHER" id="PTHR48101">
    <property type="entry name" value="METHYLMALONYL-COA MUTASE, MITOCHONDRIAL-RELATED"/>
    <property type="match status" value="1"/>
</dbReference>
<dbReference type="InterPro" id="IPR036724">
    <property type="entry name" value="Cobalamin-bd_sf"/>
</dbReference>
<gene>
    <name evidence="7" type="ORF">P4T90_19455</name>
</gene>
<evidence type="ECO:0000256" key="5">
    <source>
        <dbReference type="ARBA" id="ARBA00023285"/>
    </source>
</evidence>
<keyword evidence="5" id="KW-0170">Cobalt</keyword>
<dbReference type="Gene3D" id="3.20.20.240">
    <property type="entry name" value="Methylmalonyl-CoA mutase"/>
    <property type="match status" value="1"/>
</dbReference>
<comment type="caution">
    <text evidence="7">The sequence shown here is derived from an EMBL/GenBank/DDBJ whole genome shotgun (WGS) entry which is preliminary data.</text>
</comment>
<proteinExistence type="inferred from homology"/>
<dbReference type="RefSeq" id="WP_066262400.1">
    <property type="nucleotide sequence ID" value="NZ_JARMAB010000030.1"/>
</dbReference>
<sequence length="620" mass="69302">MTSPIQPVRGHAFKEASKSTWKETVEAALKGKPFESLSRSTYEGIKLQPLYTHEDINLEEMEQLPGGDTNLRGFSTGQKTWAIAQEIWINNEDELMKNITAALENGQDAISFKTESLQAEKIDSQELIKLANEKNVPIFLRIHENFSKWLKELGEKREALVLRGTAASDLISYELSKGHIVRAGSKEIADWRQVIERAHQLLPNVCTILIDTVPYHNAGANAVQELGISLAAAVTYMEAMKESNWEPAKTVQKMVFHFGMGSQFFMEAAKLRAFRRLWTTAASAYGLTQKESKVTVSCETSSFTKSALDPHVNILRSANEAFAAIIGGVDYLHVAPFDGVYKNPGSLSERLGRNTQLILREEAHLGFVTDPSGGSYYVEALTSELVEKAWDYFLKIEKQGGLLESLMSGGIQADIKQTLNVRMEDSYTRKSSIIGTNVYANLQDTFIQDHPSEHFSEQNNPLALSKTRRSEAFEQLRRRSLKLRENGKNPKAGIICLGALKDHKARLDYVSGFLAVGGIEADCSGPCLSMQDITSFIEQHSYPYYCLCGQNESYAQFAQQSAEWLKSNKQGVLLDIAGLFPTDEWEDLQEAGFNGSIYIRQNMIEKLDSLLGIWEGQVHE</sequence>
<organism evidence="7 8">
    <name type="scientific">Heyndrickxia acidicola</name>
    <dbReference type="NCBI Taxonomy" id="209389"/>
    <lineage>
        <taxon>Bacteria</taxon>
        <taxon>Bacillati</taxon>
        <taxon>Bacillota</taxon>
        <taxon>Bacilli</taxon>
        <taxon>Bacillales</taxon>
        <taxon>Bacillaceae</taxon>
        <taxon>Heyndrickxia</taxon>
    </lineage>
</organism>
<dbReference type="Proteomes" id="UP001341444">
    <property type="component" value="Unassembled WGS sequence"/>
</dbReference>
<evidence type="ECO:0000313" key="8">
    <source>
        <dbReference type="Proteomes" id="UP001341444"/>
    </source>
</evidence>
<comment type="similarity">
    <text evidence="2">Belongs to the methylmalonyl-CoA mutase family.</text>
</comment>
<evidence type="ECO:0000256" key="3">
    <source>
        <dbReference type="ARBA" id="ARBA00022628"/>
    </source>
</evidence>
<keyword evidence="8" id="KW-1185">Reference proteome</keyword>
<dbReference type="PANTHER" id="PTHR48101:SF1">
    <property type="entry name" value="METHYLMALONYL-COA MUTASE, LARGE SUBUNIT"/>
    <property type="match status" value="1"/>
</dbReference>
<protein>
    <submittedName>
        <fullName evidence="7">Methylmalonyl-CoA mutase family protein</fullName>
    </submittedName>
</protein>
<dbReference type="InterPro" id="IPR016176">
    <property type="entry name" value="Cbl-dep_enz_cat"/>
</dbReference>
<dbReference type="Gene3D" id="3.40.50.280">
    <property type="entry name" value="Cobalamin-binding domain"/>
    <property type="match status" value="1"/>
</dbReference>
<name>A0ABU6MLQ9_9BACI</name>
<evidence type="ECO:0000313" key="7">
    <source>
        <dbReference type="EMBL" id="MED1205229.1"/>
    </source>
</evidence>
<reference evidence="7 8" key="1">
    <citation type="submission" date="2023-03" db="EMBL/GenBank/DDBJ databases">
        <title>Bacillus Genome Sequencing.</title>
        <authorList>
            <person name="Dunlap C."/>
        </authorList>
    </citation>
    <scope>NUCLEOTIDE SEQUENCE [LARGE SCALE GENOMIC DNA]</scope>
    <source>
        <strain evidence="7 8">B-23453</strain>
    </source>
</reference>
<dbReference type="EMBL" id="JARMAB010000030">
    <property type="protein sequence ID" value="MED1205229.1"/>
    <property type="molecule type" value="Genomic_DNA"/>
</dbReference>
<evidence type="ECO:0000259" key="6">
    <source>
        <dbReference type="Pfam" id="PF01642"/>
    </source>
</evidence>
<evidence type="ECO:0000256" key="4">
    <source>
        <dbReference type="ARBA" id="ARBA00023235"/>
    </source>
</evidence>
<evidence type="ECO:0000256" key="2">
    <source>
        <dbReference type="ARBA" id="ARBA00008465"/>
    </source>
</evidence>
<accession>A0ABU6MLQ9</accession>
<dbReference type="InterPro" id="IPR006099">
    <property type="entry name" value="MeMalonylCoA_mutase_a/b_cat"/>
</dbReference>
<dbReference type="SUPFAM" id="SSF51703">
    <property type="entry name" value="Cobalamin (vitamin B12)-dependent enzymes"/>
    <property type="match status" value="1"/>
</dbReference>
<keyword evidence="4" id="KW-0413">Isomerase</keyword>
<dbReference type="SUPFAM" id="SSF52242">
    <property type="entry name" value="Cobalamin (vitamin B12)-binding domain"/>
    <property type="match status" value="1"/>
</dbReference>
<feature type="domain" description="Methylmalonyl-CoA mutase alpha/beta chain catalytic" evidence="6">
    <location>
        <begin position="161"/>
        <end position="472"/>
    </location>
</feature>
<feature type="domain" description="Methylmalonyl-CoA mutase alpha/beta chain catalytic" evidence="6">
    <location>
        <begin position="41"/>
        <end position="124"/>
    </location>
</feature>
<dbReference type="Pfam" id="PF01642">
    <property type="entry name" value="MM_CoA_mutase"/>
    <property type="match status" value="2"/>
</dbReference>